<dbReference type="EMBL" id="BTGU01000048">
    <property type="protein sequence ID" value="GMN53947.1"/>
    <property type="molecule type" value="Genomic_DNA"/>
</dbReference>
<dbReference type="Proteomes" id="UP001187192">
    <property type="component" value="Unassembled WGS sequence"/>
</dbReference>
<accession>A0AA88AMX8</accession>
<evidence type="ECO:0000313" key="2">
    <source>
        <dbReference type="Proteomes" id="UP001187192"/>
    </source>
</evidence>
<gene>
    <name evidence="1" type="ORF">TIFTF001_023070</name>
</gene>
<protein>
    <submittedName>
        <fullName evidence="1">Uncharacterized protein</fullName>
    </submittedName>
</protein>
<evidence type="ECO:0000313" key="1">
    <source>
        <dbReference type="EMBL" id="GMN53947.1"/>
    </source>
</evidence>
<sequence>MSCTRMSPKNFLSRELRWIGMWLPSFWKLGGLKRVTLRNWGLRNYLRHFSLFFFKTICHRDCVVRSMIDSSVLYYSSSTFAGIVPMERISIGVNDSLGDGGGSIGGRGAISSFVDDGSRVIGLDKIWLEVSDVPSSIGEGVATLDVVSDNVATSSETAWSSDEPTGFGHVS</sequence>
<organism evidence="1 2">
    <name type="scientific">Ficus carica</name>
    <name type="common">Common fig</name>
    <dbReference type="NCBI Taxonomy" id="3494"/>
    <lineage>
        <taxon>Eukaryota</taxon>
        <taxon>Viridiplantae</taxon>
        <taxon>Streptophyta</taxon>
        <taxon>Embryophyta</taxon>
        <taxon>Tracheophyta</taxon>
        <taxon>Spermatophyta</taxon>
        <taxon>Magnoliopsida</taxon>
        <taxon>eudicotyledons</taxon>
        <taxon>Gunneridae</taxon>
        <taxon>Pentapetalae</taxon>
        <taxon>rosids</taxon>
        <taxon>fabids</taxon>
        <taxon>Rosales</taxon>
        <taxon>Moraceae</taxon>
        <taxon>Ficeae</taxon>
        <taxon>Ficus</taxon>
    </lineage>
</organism>
<comment type="caution">
    <text evidence="1">The sequence shown here is derived from an EMBL/GenBank/DDBJ whole genome shotgun (WGS) entry which is preliminary data.</text>
</comment>
<name>A0AA88AMX8_FICCA</name>
<keyword evidence="2" id="KW-1185">Reference proteome</keyword>
<dbReference type="AlphaFoldDB" id="A0AA88AMX8"/>
<reference evidence="1" key="1">
    <citation type="submission" date="2023-07" db="EMBL/GenBank/DDBJ databases">
        <title>draft genome sequence of fig (Ficus carica).</title>
        <authorList>
            <person name="Takahashi T."/>
            <person name="Nishimura K."/>
        </authorList>
    </citation>
    <scope>NUCLEOTIDE SEQUENCE</scope>
</reference>
<proteinExistence type="predicted"/>